<protein>
    <submittedName>
        <fullName evidence="1">Uncharacterized protein</fullName>
    </submittedName>
</protein>
<evidence type="ECO:0000313" key="1">
    <source>
        <dbReference type="EMBL" id="KWA77330.1"/>
    </source>
</evidence>
<organism evidence="1 2">
    <name type="scientific">Burkholderia ubonensis</name>
    <dbReference type="NCBI Taxonomy" id="101571"/>
    <lineage>
        <taxon>Bacteria</taxon>
        <taxon>Pseudomonadati</taxon>
        <taxon>Pseudomonadota</taxon>
        <taxon>Betaproteobacteria</taxon>
        <taxon>Burkholderiales</taxon>
        <taxon>Burkholderiaceae</taxon>
        <taxon>Burkholderia</taxon>
        <taxon>Burkholderia cepacia complex</taxon>
    </lineage>
</organism>
<gene>
    <name evidence="1" type="ORF">WL29_34840</name>
</gene>
<proteinExistence type="predicted"/>
<sequence length="82" mass="9924">MQRFDRFKTLRPNVVDHLLLRNIFFAKMVFNAKGYLISLDEFPLLARNLACRALQIRGSRRLITQFAELLEYMFRFGDRRHF</sequence>
<accession>A0A106PZQ9</accession>
<reference evidence="1 2" key="1">
    <citation type="submission" date="2015-11" db="EMBL/GenBank/DDBJ databases">
        <title>Expanding the genomic diversity of Burkholderia species for the development of highly accurate diagnostics.</title>
        <authorList>
            <person name="Sahl J."/>
            <person name="Keim P."/>
            <person name="Wagner D."/>
        </authorList>
    </citation>
    <scope>NUCLEOTIDE SEQUENCE [LARGE SCALE GENOMIC DNA]</scope>
    <source>
        <strain evidence="1 2">MSMB2087WGS</strain>
    </source>
</reference>
<evidence type="ECO:0000313" key="2">
    <source>
        <dbReference type="Proteomes" id="UP000060630"/>
    </source>
</evidence>
<dbReference type="AlphaFoldDB" id="A0A106PZQ9"/>
<comment type="caution">
    <text evidence="1">The sequence shown here is derived from an EMBL/GenBank/DDBJ whole genome shotgun (WGS) entry which is preliminary data.</text>
</comment>
<name>A0A106PZQ9_9BURK</name>
<dbReference type="EMBL" id="LPHD01000157">
    <property type="protein sequence ID" value="KWA77330.1"/>
    <property type="molecule type" value="Genomic_DNA"/>
</dbReference>
<dbReference type="Proteomes" id="UP000060630">
    <property type="component" value="Unassembled WGS sequence"/>
</dbReference>